<keyword evidence="4" id="KW-1185">Reference proteome</keyword>
<evidence type="ECO:0000313" key="3">
    <source>
        <dbReference type="EMBL" id="CDI82147.1"/>
    </source>
</evidence>
<sequence>MNAENFAKLTAILDLLDRYKKNLAQAVQVENPVQARHVLRSGRTLSKRSTRSEGLSAFGNANEGQQPMDAVAHAQERRKTVNRAQTLLFRRRTRLRKSFPSLSEPASKSISISCLDEDLKDCVVSRGMMRIFESRQDTNKRSSESSECEAQSDCLDYMPEKSFGPPDVDWEDPPWQPPMPSGSFDTLSSDDYASLRPEILGQLFDKILDCLQNDFDELVGKLKEQNVHLKQDVISLRKKLQDAVETNDDQVQELKEMTDRISYLETEGRELTRQLSTLEKRIKAYQDNQKDLLKLEEEKHTLSRECASLQELIKKLTLQVSAQDSQKVSELAQDLMTLKEKEKEIKSLKQQLSKKERLLESLNARLATQPFPSILESLRGAEAASRQATPRGSFGHLFSSVSSPRRTSVKHLLATPQPPSSEPGLSLATELQLTKIPSVTRRLVEVQEKLGATLAELDKLRESNESLRSELDKMRKELEDKEAATHQELQERSSELAAAREQLKEKTSALQRTTEALNTTKGDLNASTAALYLTAADNEYLQADNERLKAQVAESKQMLREAQERHAEALASRAPPAVVKDLEERVAQLVQELQARASLLDRAKMQQGELGEELAQMQRSVEQSMQQIEELSSQVKTLEGKLAATNNVASALGEASNKIIELVKNGNAGGEDSEEAVRRQEALLDLLEQERRHTEALVDSIKQQQSIEVEQREFQETAEAMQQQLREQVECLQEQLQQQEKEAEAMRQDLYQQVEMTDKAKEEVQAELRAACDRLRELQQQLQETVQQKQELELAASEWEAQRTEMSREREETQEAMQAQERELQQVQERVQELLHQIDEYVSKEAAYIAEGEALRGNIGQLELSMKAAKEETERQLAEKEQDRQQLEMAQQTAMAVLQQQIEQLKGERAHALESSHREETAALKHEYEALKETVNSLREQNASLLEQLEQQQKQTRSAQEDEQQRWQRKYHGLLSSLGDAQDRYKHLELLLQRSYRESHKWLQEAQQQLQQLLHRDSQSRELQLKQSPQQLEQGCTELGVGSSGLREPHAAAAHPGLEKGKQQEEVLGGGKAVITQQQQMPDAEALQMAPEALKPLQQLLAILQEQRQQFGEAENKQKLLIAANERMRRENQYLKAEVEELKNLVLTEKRDGGVASVLEVVQRQLDQLATAFDAFKKAEAQQLADMKGALGGPTHVFNVSYPPFVIPMVNVHESRDGNDKTINISGILDVRAASTGGVPAGGLGGLFGPRAPLPALQGSRFREWVSRWCDRGCCSSNEGLLNGPVCCSGEDCGADAQGDTWHTNTQVFKPTGKEEVQALRLCVGPAGSAPRLEGPFQLSEMMELPPKETNPSSSNNSNCNSSNNLAPAAAC</sequence>
<feature type="compositionally biased region" description="Basic residues" evidence="2">
    <location>
        <begin position="40"/>
        <end position="49"/>
    </location>
</feature>
<feature type="coiled-coil region" evidence="1">
    <location>
        <begin position="1097"/>
        <end position="1145"/>
    </location>
</feature>
<dbReference type="Proteomes" id="UP000018050">
    <property type="component" value="Unassembled WGS sequence"/>
</dbReference>
<dbReference type="EMBL" id="HG672084">
    <property type="protein sequence ID" value="CDI82147.1"/>
    <property type="molecule type" value="Genomic_DNA"/>
</dbReference>
<evidence type="ECO:0000256" key="1">
    <source>
        <dbReference type="SAM" id="Coils"/>
    </source>
</evidence>
<dbReference type="OrthoDB" id="346017at2759"/>
<proteinExistence type="predicted"/>
<protein>
    <submittedName>
        <fullName evidence="3">Myosin heavy chain, putative</fullName>
    </submittedName>
</protein>
<gene>
    <name evidence="3" type="ORF">EAH_00005290</name>
</gene>
<dbReference type="GeneID" id="25268599"/>
<feature type="region of interest" description="Disordered" evidence="2">
    <location>
        <begin position="480"/>
        <end position="509"/>
    </location>
</feature>
<feature type="region of interest" description="Disordered" evidence="2">
    <location>
        <begin position="1344"/>
        <end position="1372"/>
    </location>
</feature>
<feature type="region of interest" description="Disordered" evidence="2">
    <location>
        <begin position="40"/>
        <end position="66"/>
    </location>
</feature>
<reference evidence="3" key="1">
    <citation type="submission" date="2013-10" db="EMBL/GenBank/DDBJ databases">
        <title>Genomic analysis of the causative agents of coccidiosis in chickens.</title>
        <authorList>
            <person name="Reid A.J."/>
            <person name="Blake D."/>
            <person name="Billington K."/>
            <person name="Browne H."/>
            <person name="Dunn M."/>
            <person name="Hung S."/>
            <person name="Kawahara F."/>
            <person name="Miranda-Saavedra D."/>
            <person name="Mourier T."/>
            <person name="Nagra H."/>
            <person name="Otto T.D."/>
            <person name="Rawlings N."/>
            <person name="Sanchez A."/>
            <person name="Sanders M."/>
            <person name="Subramaniam C."/>
            <person name="Tay Y."/>
            <person name="Dear P."/>
            <person name="Doerig C."/>
            <person name="Gruber A."/>
            <person name="Parkinson J."/>
            <person name="Shirley M."/>
            <person name="Wan K.L."/>
            <person name="Berriman M."/>
            <person name="Tomley F."/>
            <person name="Pain A."/>
        </authorList>
    </citation>
    <scope>NUCLEOTIDE SEQUENCE</scope>
    <source>
        <strain evidence="3">Houghton</strain>
    </source>
</reference>
<dbReference type="RefSeq" id="XP_013248352.1">
    <property type="nucleotide sequence ID" value="XM_013392898.1"/>
</dbReference>
<dbReference type="Gene3D" id="1.10.287.1490">
    <property type="match status" value="1"/>
</dbReference>
<dbReference type="VEuPathDB" id="ToxoDB:EAH_00005290"/>
<accession>U6GRG4</accession>
<feature type="coiled-coil region" evidence="1">
    <location>
        <begin position="237"/>
        <end position="365"/>
    </location>
</feature>
<keyword evidence="1" id="KW-0175">Coiled coil</keyword>
<dbReference type="OMA" id="MDADNFR"/>
<evidence type="ECO:0000256" key="2">
    <source>
        <dbReference type="SAM" id="MobiDB-lite"/>
    </source>
</evidence>
<evidence type="ECO:0000313" key="4">
    <source>
        <dbReference type="Proteomes" id="UP000018050"/>
    </source>
</evidence>
<organism evidence="3 4">
    <name type="scientific">Eimeria acervulina</name>
    <name type="common">Coccidian parasite</name>
    <dbReference type="NCBI Taxonomy" id="5801"/>
    <lineage>
        <taxon>Eukaryota</taxon>
        <taxon>Sar</taxon>
        <taxon>Alveolata</taxon>
        <taxon>Apicomplexa</taxon>
        <taxon>Conoidasida</taxon>
        <taxon>Coccidia</taxon>
        <taxon>Eucoccidiorida</taxon>
        <taxon>Eimeriorina</taxon>
        <taxon>Eimeriidae</taxon>
        <taxon>Eimeria</taxon>
    </lineage>
</organism>
<feature type="compositionally biased region" description="Low complexity" evidence="2">
    <location>
        <begin position="1353"/>
        <end position="1365"/>
    </location>
</feature>
<reference evidence="3" key="2">
    <citation type="submission" date="2013-10" db="EMBL/GenBank/DDBJ databases">
        <authorList>
            <person name="Aslett M."/>
        </authorList>
    </citation>
    <scope>NUCLEOTIDE SEQUENCE</scope>
    <source>
        <strain evidence="3">Houghton</strain>
    </source>
</reference>
<name>U6GRG4_EIMAC</name>
<feature type="compositionally biased region" description="Basic and acidic residues" evidence="2">
    <location>
        <begin position="480"/>
        <end position="494"/>
    </location>
</feature>